<dbReference type="InterPro" id="IPR051258">
    <property type="entry name" value="Diverse_Substrate_Transporter"/>
</dbReference>
<feature type="transmembrane region" description="Helical" evidence="7">
    <location>
        <begin position="194"/>
        <end position="214"/>
    </location>
</feature>
<dbReference type="PANTHER" id="PTHR42920:SF11">
    <property type="entry name" value="INNER MEMBRANE PROTEIN YTFF"/>
    <property type="match status" value="1"/>
</dbReference>
<evidence type="ECO:0000256" key="6">
    <source>
        <dbReference type="ARBA" id="ARBA00023136"/>
    </source>
</evidence>
<keyword evidence="5 7" id="KW-1133">Transmembrane helix</keyword>
<dbReference type="Pfam" id="PF00892">
    <property type="entry name" value="EamA"/>
    <property type="match status" value="2"/>
</dbReference>
<feature type="transmembrane region" description="Helical" evidence="7">
    <location>
        <begin position="254"/>
        <end position="273"/>
    </location>
</feature>
<comment type="caution">
    <text evidence="9">The sequence shown here is derived from an EMBL/GenBank/DDBJ whole genome shotgun (WGS) entry which is preliminary data.</text>
</comment>
<dbReference type="OrthoDB" id="9794287at2"/>
<evidence type="ECO:0000256" key="1">
    <source>
        <dbReference type="ARBA" id="ARBA00004651"/>
    </source>
</evidence>
<feature type="transmembrane region" description="Helical" evidence="7">
    <location>
        <begin position="109"/>
        <end position="129"/>
    </location>
</feature>
<name>A0A2T1E7F3_9CYAN</name>
<feature type="domain" description="EamA" evidence="8">
    <location>
        <begin position="164"/>
        <end position="293"/>
    </location>
</feature>
<feature type="transmembrane region" description="Helical" evidence="7">
    <location>
        <begin position="40"/>
        <end position="60"/>
    </location>
</feature>
<dbReference type="Gene3D" id="1.10.3730.20">
    <property type="match status" value="1"/>
</dbReference>
<keyword evidence="3" id="KW-1003">Cell membrane</keyword>
<comment type="similarity">
    <text evidence="2">Belongs to the EamA transporter family.</text>
</comment>
<dbReference type="InterPro" id="IPR000620">
    <property type="entry name" value="EamA_dom"/>
</dbReference>
<evidence type="ECO:0000313" key="10">
    <source>
        <dbReference type="Proteomes" id="UP000239576"/>
    </source>
</evidence>
<evidence type="ECO:0000259" key="8">
    <source>
        <dbReference type="Pfam" id="PF00892"/>
    </source>
</evidence>
<feature type="domain" description="EamA" evidence="8">
    <location>
        <begin position="11"/>
        <end position="152"/>
    </location>
</feature>
<dbReference type="SUPFAM" id="SSF103481">
    <property type="entry name" value="Multidrug resistance efflux transporter EmrE"/>
    <property type="match status" value="2"/>
</dbReference>
<comment type="subcellular location">
    <subcellularLocation>
        <location evidence="1">Cell membrane</location>
        <topology evidence="1">Multi-pass membrane protein</topology>
    </subcellularLocation>
</comment>
<organism evidence="9 10">
    <name type="scientific">Stenomitos frigidus ULC18</name>
    <dbReference type="NCBI Taxonomy" id="2107698"/>
    <lineage>
        <taxon>Bacteria</taxon>
        <taxon>Bacillati</taxon>
        <taxon>Cyanobacteriota</taxon>
        <taxon>Cyanophyceae</taxon>
        <taxon>Leptolyngbyales</taxon>
        <taxon>Leptolyngbyaceae</taxon>
        <taxon>Stenomitos</taxon>
    </lineage>
</organism>
<accession>A0A2T1E7F3</accession>
<dbReference type="AlphaFoldDB" id="A0A2T1E7F3"/>
<evidence type="ECO:0000313" key="9">
    <source>
        <dbReference type="EMBL" id="PSB28615.1"/>
    </source>
</evidence>
<keyword evidence="6 7" id="KW-0472">Membrane</keyword>
<dbReference type="EMBL" id="PVWK01000077">
    <property type="protein sequence ID" value="PSB28615.1"/>
    <property type="molecule type" value="Genomic_DNA"/>
</dbReference>
<feature type="transmembrane region" description="Helical" evidence="7">
    <location>
        <begin position="81"/>
        <end position="103"/>
    </location>
</feature>
<feature type="transmembrane region" description="Helical" evidence="7">
    <location>
        <begin position="136"/>
        <end position="155"/>
    </location>
</feature>
<gene>
    <name evidence="9" type="ORF">C7B82_12925</name>
</gene>
<dbReference type="GO" id="GO:0005886">
    <property type="term" value="C:plasma membrane"/>
    <property type="evidence" value="ECO:0007669"/>
    <property type="project" value="UniProtKB-SubCell"/>
</dbReference>
<sequence length="299" mass="31389">MTQSSFQASLPGVGFGVGTALLFGGLTPLTKLFLDDVQPWMLAGLLFLGGGLGLLPIALIRNQLIRHRKHPPSDRLQKHDWRWLGASIVVGGVIAPVLLTLGLVHTTAASASLLLNFECVFTALLAWTIFGERWRWQVFVGMLAIVAGGVVLSQGEKAGVGLTWGALLILGTCFHWALDSNFTTKIAMKDPVQVAMLKSGVAGAINVAIALLIGQPLPPLPILCNVLVIGFLTSGLTLFCFVMALRHLGASRAGAYFALSPFAGAAVSALLLKEGLNESLVFAAILMAAGAGLCARIAD</sequence>
<feature type="transmembrane region" description="Helical" evidence="7">
    <location>
        <begin position="161"/>
        <end position="182"/>
    </location>
</feature>
<dbReference type="PANTHER" id="PTHR42920">
    <property type="entry name" value="OS03G0707200 PROTEIN-RELATED"/>
    <property type="match status" value="1"/>
</dbReference>
<keyword evidence="4 7" id="KW-0812">Transmembrane</keyword>
<reference evidence="10" key="1">
    <citation type="submission" date="2018-02" db="EMBL/GenBank/DDBJ databases">
        <authorList>
            <person name="Moore K."/>
            <person name="Momper L."/>
        </authorList>
    </citation>
    <scope>NUCLEOTIDE SEQUENCE [LARGE SCALE GENOMIC DNA]</scope>
    <source>
        <strain evidence="10">ULC18</strain>
    </source>
</reference>
<reference evidence="9 10" key="2">
    <citation type="submission" date="2018-03" db="EMBL/GenBank/DDBJ databases">
        <title>The ancient ancestry and fast evolution of plastids.</title>
        <authorList>
            <person name="Moore K.R."/>
            <person name="Magnabosco C."/>
            <person name="Momper L."/>
            <person name="Gold D.A."/>
            <person name="Bosak T."/>
            <person name="Fournier G.P."/>
        </authorList>
    </citation>
    <scope>NUCLEOTIDE SEQUENCE [LARGE SCALE GENOMIC DNA]</scope>
    <source>
        <strain evidence="9 10">ULC18</strain>
    </source>
</reference>
<feature type="transmembrane region" description="Helical" evidence="7">
    <location>
        <begin position="220"/>
        <end position="242"/>
    </location>
</feature>
<dbReference type="InterPro" id="IPR037185">
    <property type="entry name" value="EmrE-like"/>
</dbReference>
<evidence type="ECO:0000256" key="7">
    <source>
        <dbReference type="SAM" id="Phobius"/>
    </source>
</evidence>
<dbReference type="Proteomes" id="UP000239576">
    <property type="component" value="Unassembled WGS sequence"/>
</dbReference>
<feature type="transmembrane region" description="Helical" evidence="7">
    <location>
        <begin position="279"/>
        <end position="298"/>
    </location>
</feature>
<evidence type="ECO:0000256" key="4">
    <source>
        <dbReference type="ARBA" id="ARBA00022692"/>
    </source>
</evidence>
<dbReference type="RefSeq" id="WP_106256708.1">
    <property type="nucleotide sequence ID" value="NZ_CAWNSW010000067.1"/>
</dbReference>
<proteinExistence type="inferred from homology"/>
<evidence type="ECO:0000256" key="2">
    <source>
        <dbReference type="ARBA" id="ARBA00007362"/>
    </source>
</evidence>
<protein>
    <submittedName>
        <fullName evidence="9">EamA family transporter</fullName>
    </submittedName>
</protein>
<evidence type="ECO:0000256" key="3">
    <source>
        <dbReference type="ARBA" id="ARBA00022475"/>
    </source>
</evidence>
<keyword evidence="10" id="KW-1185">Reference proteome</keyword>
<evidence type="ECO:0000256" key="5">
    <source>
        <dbReference type="ARBA" id="ARBA00022989"/>
    </source>
</evidence>
<feature type="transmembrane region" description="Helical" evidence="7">
    <location>
        <begin position="12"/>
        <end position="34"/>
    </location>
</feature>